<protein>
    <submittedName>
        <fullName evidence="1">Uncharacterized protein</fullName>
    </submittedName>
</protein>
<organism evidence="1 2">
    <name type="scientific">Streblomastix strix</name>
    <dbReference type="NCBI Taxonomy" id="222440"/>
    <lineage>
        <taxon>Eukaryota</taxon>
        <taxon>Metamonada</taxon>
        <taxon>Preaxostyla</taxon>
        <taxon>Oxymonadida</taxon>
        <taxon>Streblomastigidae</taxon>
        <taxon>Streblomastix</taxon>
    </lineage>
</organism>
<proteinExistence type="predicted"/>
<dbReference type="EMBL" id="SNRW01001817">
    <property type="protein sequence ID" value="KAA6394901.1"/>
    <property type="molecule type" value="Genomic_DNA"/>
</dbReference>
<dbReference type="AlphaFoldDB" id="A0A5J4WJ28"/>
<accession>A0A5J4WJ28</accession>
<evidence type="ECO:0000313" key="2">
    <source>
        <dbReference type="Proteomes" id="UP000324800"/>
    </source>
</evidence>
<gene>
    <name evidence="1" type="ORF">EZS28_009570</name>
</gene>
<name>A0A5J4WJ28_9EUKA</name>
<evidence type="ECO:0000313" key="1">
    <source>
        <dbReference type="EMBL" id="KAA6394901.1"/>
    </source>
</evidence>
<feature type="non-terminal residue" evidence="1">
    <location>
        <position position="1"/>
    </location>
</feature>
<comment type="caution">
    <text evidence="1">The sequence shown here is derived from an EMBL/GenBank/DDBJ whole genome shotgun (WGS) entry which is preliminary data.</text>
</comment>
<dbReference type="Proteomes" id="UP000324800">
    <property type="component" value="Unassembled WGS sequence"/>
</dbReference>
<sequence length="91" mass="10788">RKRVTKYLSENPNKEERDTTLYKAWKEEDKPADDYRHFIKHYLSPFLKEHGYTAAQVYSVIVGRIWKGVIAPCQQRENQIQKLLKVGYAGF</sequence>
<reference evidence="1 2" key="1">
    <citation type="submission" date="2019-03" db="EMBL/GenBank/DDBJ databases">
        <title>Single cell metagenomics reveals metabolic interactions within the superorganism composed of flagellate Streblomastix strix and complex community of Bacteroidetes bacteria on its surface.</title>
        <authorList>
            <person name="Treitli S.C."/>
            <person name="Kolisko M."/>
            <person name="Husnik F."/>
            <person name="Keeling P."/>
            <person name="Hampl V."/>
        </authorList>
    </citation>
    <scope>NUCLEOTIDE SEQUENCE [LARGE SCALE GENOMIC DNA]</scope>
    <source>
        <strain evidence="1">ST1C</strain>
    </source>
</reference>